<dbReference type="Proteomes" id="UP000001551">
    <property type="component" value="Chromosome"/>
</dbReference>
<name>E6U892_ETHHY</name>
<accession>E6U892</accession>
<reference evidence="1 2" key="1">
    <citation type="submission" date="2010-12" db="EMBL/GenBank/DDBJ databases">
        <title>Complete sequence of Ethanoligenens harbinense YUAN-3.</title>
        <authorList>
            <person name="Lucas S."/>
            <person name="Copeland A."/>
            <person name="Lapidus A."/>
            <person name="Cheng J.-F."/>
            <person name="Bruce D."/>
            <person name="Goodwin L."/>
            <person name="Pitluck S."/>
            <person name="Chertkov O."/>
            <person name="Misra M."/>
            <person name="Detter J.C."/>
            <person name="Han C."/>
            <person name="Tapia R."/>
            <person name="Land M."/>
            <person name="Hauser L."/>
            <person name="Jeffries C."/>
            <person name="Kyrpides N."/>
            <person name="Ivanova N."/>
            <person name="Mikhailova N."/>
            <person name="Wang A."/>
            <person name="Mouttaki H."/>
            <person name="He Z."/>
            <person name="Zhou J."/>
            <person name="Hemme C.L."/>
            <person name="Woyke T."/>
        </authorList>
    </citation>
    <scope>NUCLEOTIDE SEQUENCE [LARGE SCALE GENOMIC DNA]</scope>
    <source>
        <strain evidence="2">DSM 18485 / JCM 12961 / CGMCC 1.5033 / YUAN-3</strain>
    </source>
</reference>
<protein>
    <submittedName>
        <fullName evidence="1">Uncharacterized protein</fullName>
    </submittedName>
</protein>
<sequence length="256" mass="26399">MAEHATELFFLTPAAGKRLIAKAVCALTEVKRALQLGTVVVLAGTTNCYVAQEIMVHPLRGGAFDRQHFFRGITLPPATKMPEQAAPFPGDLIIEKGVIQKGQTIFDVAPRLGKGDIIIKGANAVDTAHRTAGILVGNPQLGTSGAILEAVVGRRAGLIVPVGLEKRVPGDIGQIAAKLDASSASGLRMLPVNVGSIVTELEAIRILAGAEAELAAAGGVGGAEGGCWILVTGTEPQLDIAAKLLKPLVTEPAFAL</sequence>
<dbReference type="KEGG" id="eha:Ethha_1575"/>
<dbReference type="EMBL" id="CP002400">
    <property type="protein sequence ID" value="ADU27111.1"/>
    <property type="molecule type" value="Genomic_DNA"/>
</dbReference>
<keyword evidence="2" id="KW-1185">Reference proteome</keyword>
<dbReference type="RefSeq" id="WP_013485466.1">
    <property type="nucleotide sequence ID" value="NC_014828.1"/>
</dbReference>
<dbReference type="eggNOG" id="ENOG502ZC2Y">
    <property type="taxonomic scope" value="Bacteria"/>
</dbReference>
<gene>
    <name evidence="1" type="ordered locus">Ethha_1575</name>
</gene>
<organism evidence="1 2">
    <name type="scientific">Ethanoligenens harbinense (strain DSM 18485 / JCM 12961 / CGMCC 1.5033 / YUAN-3)</name>
    <dbReference type="NCBI Taxonomy" id="663278"/>
    <lineage>
        <taxon>Bacteria</taxon>
        <taxon>Bacillati</taxon>
        <taxon>Bacillota</taxon>
        <taxon>Clostridia</taxon>
        <taxon>Eubacteriales</taxon>
        <taxon>Oscillospiraceae</taxon>
        <taxon>Ethanoligenens</taxon>
    </lineage>
</organism>
<dbReference type="AlphaFoldDB" id="E6U892"/>
<evidence type="ECO:0000313" key="2">
    <source>
        <dbReference type="Proteomes" id="UP000001551"/>
    </source>
</evidence>
<proteinExistence type="predicted"/>
<dbReference type="HOGENOM" id="CLU_087835_0_0_9"/>
<evidence type="ECO:0000313" key="1">
    <source>
        <dbReference type="EMBL" id="ADU27111.1"/>
    </source>
</evidence>